<dbReference type="SUPFAM" id="SSF51735">
    <property type="entry name" value="NAD(P)-binding Rossmann-fold domains"/>
    <property type="match status" value="1"/>
</dbReference>
<reference evidence="4 5" key="1">
    <citation type="submission" date="2019-11" db="EMBL/GenBank/DDBJ databases">
        <title>Novel species isolated from a subtropical stream in China.</title>
        <authorList>
            <person name="Lu H."/>
        </authorList>
    </citation>
    <scope>NUCLEOTIDE SEQUENCE [LARGE SCALE GENOMIC DNA]</scope>
    <source>
        <strain evidence="4 5">FT80W</strain>
    </source>
</reference>
<dbReference type="PANTHER" id="PTHR48106:SF18">
    <property type="entry name" value="QUINONE OXIDOREDUCTASE PIG3"/>
    <property type="match status" value="1"/>
</dbReference>
<comment type="caution">
    <text evidence="4">The sequence shown here is derived from an EMBL/GenBank/DDBJ whole genome shotgun (WGS) entry which is preliminary data.</text>
</comment>
<evidence type="ECO:0000313" key="4">
    <source>
        <dbReference type="EMBL" id="MRW89411.1"/>
    </source>
</evidence>
<dbReference type="EMBL" id="WKJK01000002">
    <property type="protein sequence ID" value="MRW89411.1"/>
    <property type="molecule type" value="Genomic_DNA"/>
</dbReference>
<evidence type="ECO:0000256" key="1">
    <source>
        <dbReference type="ARBA" id="ARBA00022857"/>
    </source>
</evidence>
<gene>
    <name evidence="4" type="ORF">GJ699_05395</name>
</gene>
<keyword evidence="1" id="KW-0521">NADP</keyword>
<protein>
    <submittedName>
        <fullName evidence="4">Zn-dependent oxidoreductase</fullName>
    </submittedName>
</protein>
<evidence type="ECO:0000256" key="2">
    <source>
        <dbReference type="ARBA" id="ARBA00023002"/>
    </source>
</evidence>
<dbReference type="Proteomes" id="UP000433309">
    <property type="component" value="Unassembled WGS sequence"/>
</dbReference>
<name>A0A6I2KUP7_9BURK</name>
<keyword evidence="5" id="KW-1185">Reference proteome</keyword>
<evidence type="ECO:0000313" key="5">
    <source>
        <dbReference type="Proteomes" id="UP000433309"/>
    </source>
</evidence>
<dbReference type="GO" id="GO:0070402">
    <property type="term" value="F:NADPH binding"/>
    <property type="evidence" value="ECO:0007669"/>
    <property type="project" value="TreeGrafter"/>
</dbReference>
<evidence type="ECO:0000259" key="3">
    <source>
        <dbReference type="Pfam" id="PF08240"/>
    </source>
</evidence>
<dbReference type="Gene3D" id="3.90.180.10">
    <property type="entry name" value="Medium-chain alcohol dehydrogenases, catalytic domain"/>
    <property type="match status" value="1"/>
</dbReference>
<dbReference type="Gene3D" id="3.40.50.720">
    <property type="entry name" value="NAD(P)-binding Rossmann-like Domain"/>
    <property type="match status" value="1"/>
</dbReference>
<dbReference type="RefSeq" id="WP_154373830.1">
    <property type="nucleotide sequence ID" value="NZ_WKJK01000002.1"/>
</dbReference>
<accession>A0A6I2KUP7</accession>
<dbReference type="GO" id="GO:0016651">
    <property type="term" value="F:oxidoreductase activity, acting on NAD(P)H"/>
    <property type="evidence" value="ECO:0007669"/>
    <property type="project" value="TreeGrafter"/>
</dbReference>
<dbReference type="AlphaFoldDB" id="A0A6I2KUP7"/>
<feature type="domain" description="Alcohol dehydrogenase-like N-terminal" evidence="3">
    <location>
        <begin position="25"/>
        <end position="115"/>
    </location>
</feature>
<proteinExistence type="predicted"/>
<dbReference type="Pfam" id="PF08240">
    <property type="entry name" value="ADH_N"/>
    <property type="match status" value="1"/>
</dbReference>
<dbReference type="InterPro" id="IPR036291">
    <property type="entry name" value="NAD(P)-bd_dom_sf"/>
</dbReference>
<keyword evidence="2" id="KW-0560">Oxidoreductase</keyword>
<dbReference type="InterPro" id="IPR013154">
    <property type="entry name" value="ADH-like_N"/>
</dbReference>
<dbReference type="PANTHER" id="PTHR48106">
    <property type="entry name" value="QUINONE OXIDOREDUCTASE PIG3-RELATED"/>
    <property type="match status" value="1"/>
</dbReference>
<dbReference type="InterPro" id="IPR011032">
    <property type="entry name" value="GroES-like_sf"/>
</dbReference>
<organism evidence="4 5">
    <name type="scientific">Duganella guangzhouensis</name>
    <dbReference type="NCBI Taxonomy" id="2666084"/>
    <lineage>
        <taxon>Bacteria</taxon>
        <taxon>Pseudomonadati</taxon>
        <taxon>Pseudomonadota</taxon>
        <taxon>Betaproteobacteria</taxon>
        <taxon>Burkholderiales</taxon>
        <taxon>Oxalobacteraceae</taxon>
        <taxon>Telluria group</taxon>
        <taxon>Duganella</taxon>
    </lineage>
</organism>
<dbReference type="SUPFAM" id="SSF50129">
    <property type="entry name" value="GroES-like"/>
    <property type="match status" value="1"/>
</dbReference>
<sequence length="330" mass="35042">MKAICVTPERTLEARDIPAPANPAPDHLLVRMAASAINHGDKVFLQQPAAAGLALGTTRFDVWGASGAGTVIAVGEGVPDEYAGKQVAIYRSLGRTPHTLGLWCETAEVPFTSCLILPDHVRAKDYCGSLVNAMTAYAFLEEAMAAGHQGIIVTAGNAATGLALAVLARQRRIPTILLVRDEAAGANLRSQGFEHVIVTTDGFTGQLGELAAELRATAVFDGVGGELLTRLIPVLPMHATVYCFGFLGGAVPVTLHTAELMKRDLTIRRFSNFESATVRERERLIAALNALAGIIDHPAFATRLGAEFSYQQIDEAMAYASPDGRKAILV</sequence>